<dbReference type="NCBIfam" id="NF033536">
    <property type="entry name" value="lasso_PqqD_Bac"/>
    <property type="match status" value="1"/>
</dbReference>
<dbReference type="Pfam" id="PF05402">
    <property type="entry name" value="PqqD"/>
    <property type="match status" value="1"/>
</dbReference>
<reference evidence="1 2" key="1">
    <citation type="submission" date="2016-11" db="EMBL/GenBank/DDBJ databases">
        <authorList>
            <person name="Jaros S."/>
            <person name="Januszkiewicz K."/>
            <person name="Wedrychowicz H."/>
        </authorList>
    </citation>
    <scope>NUCLEOTIDE SEQUENCE [LARGE SCALE GENOMIC DNA]</scope>
    <source>
        <strain evidence="1 2">DSM 8605</strain>
    </source>
</reference>
<evidence type="ECO:0000313" key="2">
    <source>
        <dbReference type="Proteomes" id="UP000184447"/>
    </source>
</evidence>
<organism evidence="1 2">
    <name type="scientific">Clostridium grantii DSM 8605</name>
    <dbReference type="NCBI Taxonomy" id="1121316"/>
    <lineage>
        <taxon>Bacteria</taxon>
        <taxon>Bacillati</taxon>
        <taxon>Bacillota</taxon>
        <taxon>Clostridia</taxon>
        <taxon>Eubacteriales</taxon>
        <taxon>Clostridiaceae</taxon>
        <taxon>Clostridium</taxon>
    </lineage>
</organism>
<name>A0A1M5X7M6_9CLOT</name>
<dbReference type="OrthoDB" id="1495225at2"/>
<sequence length="93" mass="10650">MINISMNTIVEQREGIDTTDIDGEKAMMDLEKGQYFMLDSVGSRIWEIISKPCAVKQILLELMKEYDVDEKTCEEGTVEFLEKLNEDGLLVTK</sequence>
<dbReference type="InterPro" id="IPR041881">
    <property type="entry name" value="PqqD_sf"/>
</dbReference>
<dbReference type="Proteomes" id="UP000184447">
    <property type="component" value="Unassembled WGS sequence"/>
</dbReference>
<dbReference type="EMBL" id="FQXM01000024">
    <property type="protein sequence ID" value="SHH95223.1"/>
    <property type="molecule type" value="Genomic_DNA"/>
</dbReference>
<dbReference type="AlphaFoldDB" id="A0A1M5X7M6"/>
<dbReference type="InterPro" id="IPR008792">
    <property type="entry name" value="PQQD"/>
</dbReference>
<proteinExistence type="predicted"/>
<evidence type="ECO:0000313" key="1">
    <source>
        <dbReference type="EMBL" id="SHH95223.1"/>
    </source>
</evidence>
<dbReference type="Gene3D" id="1.10.10.1150">
    <property type="entry name" value="Coenzyme PQQ synthesis protein D (PqqD)"/>
    <property type="match status" value="1"/>
</dbReference>
<dbReference type="STRING" id="1121316.SAMN02745207_03373"/>
<protein>
    <submittedName>
        <fullName evidence="1">Coenzyme PQQ synthesis protein D (PqqD)</fullName>
    </submittedName>
</protein>
<dbReference type="RefSeq" id="WP_073339789.1">
    <property type="nucleotide sequence ID" value="NZ_FQXM01000024.1"/>
</dbReference>
<accession>A0A1M5X7M6</accession>
<gene>
    <name evidence="1" type="ORF">SAMN02745207_03373</name>
</gene>
<keyword evidence="2" id="KW-1185">Reference proteome</keyword>